<dbReference type="GO" id="GO:0006564">
    <property type="term" value="P:L-serine biosynthetic process"/>
    <property type="evidence" value="ECO:0007669"/>
    <property type="project" value="UniProtKB-KW"/>
</dbReference>
<dbReference type="Pfam" id="PF12710">
    <property type="entry name" value="HAD"/>
    <property type="match status" value="1"/>
</dbReference>
<dbReference type="InterPro" id="IPR036412">
    <property type="entry name" value="HAD-like_sf"/>
</dbReference>
<dbReference type="Gene3D" id="3.30.70.260">
    <property type="match status" value="2"/>
</dbReference>
<dbReference type="Gene3D" id="3.40.50.1000">
    <property type="entry name" value="HAD superfamily/HAD-like"/>
    <property type="match status" value="1"/>
</dbReference>
<name>A0A7C1FJ91_9CHLR</name>
<comment type="catalytic activity">
    <reaction evidence="12">
        <text>O-phospho-D-serine + H2O = D-serine + phosphate</text>
        <dbReference type="Rhea" id="RHEA:24873"/>
        <dbReference type="ChEBI" id="CHEBI:15377"/>
        <dbReference type="ChEBI" id="CHEBI:35247"/>
        <dbReference type="ChEBI" id="CHEBI:43474"/>
        <dbReference type="ChEBI" id="CHEBI:58680"/>
        <dbReference type="EC" id="3.1.3.3"/>
    </reaction>
</comment>
<evidence type="ECO:0000256" key="4">
    <source>
        <dbReference type="ARBA" id="ARBA00012640"/>
    </source>
</evidence>
<evidence type="ECO:0000256" key="2">
    <source>
        <dbReference type="ARBA" id="ARBA00005135"/>
    </source>
</evidence>
<evidence type="ECO:0000256" key="8">
    <source>
        <dbReference type="ARBA" id="ARBA00022842"/>
    </source>
</evidence>
<dbReference type="InterPro" id="IPR050582">
    <property type="entry name" value="HAD-like_SerB"/>
</dbReference>
<organism evidence="15">
    <name type="scientific">Caldilinea aerophila</name>
    <dbReference type="NCBI Taxonomy" id="133453"/>
    <lineage>
        <taxon>Bacteria</taxon>
        <taxon>Bacillati</taxon>
        <taxon>Chloroflexota</taxon>
        <taxon>Caldilineae</taxon>
        <taxon>Caldilineales</taxon>
        <taxon>Caldilineaceae</taxon>
        <taxon>Caldilinea</taxon>
    </lineage>
</organism>
<keyword evidence="6" id="KW-0479">Metal-binding</keyword>
<dbReference type="InterPro" id="IPR002912">
    <property type="entry name" value="ACT_dom"/>
</dbReference>
<comment type="cofactor">
    <cofactor evidence="1">
        <name>Mg(2+)</name>
        <dbReference type="ChEBI" id="CHEBI:18420"/>
    </cofactor>
</comment>
<accession>A0A7C1FJ91</accession>
<dbReference type="SFLD" id="SFLDS00003">
    <property type="entry name" value="Haloacid_Dehalogenase"/>
    <property type="match status" value="1"/>
</dbReference>
<keyword evidence="9" id="KW-0718">Serine biosynthesis</keyword>
<dbReference type="EMBL" id="DSMG01000177">
    <property type="protein sequence ID" value="HDX33196.1"/>
    <property type="molecule type" value="Genomic_DNA"/>
</dbReference>
<dbReference type="SFLD" id="SFLDF00029">
    <property type="entry name" value="phosphoserine_phosphatase"/>
    <property type="match status" value="1"/>
</dbReference>
<keyword evidence="5" id="KW-0028">Amino-acid biosynthesis</keyword>
<dbReference type="InterPro" id="IPR049148">
    <property type="entry name" value="PSP_ACT"/>
</dbReference>
<evidence type="ECO:0000256" key="7">
    <source>
        <dbReference type="ARBA" id="ARBA00022801"/>
    </source>
</evidence>
<dbReference type="CDD" id="cd04871">
    <property type="entry name" value="ACT_PSP_2"/>
    <property type="match status" value="1"/>
</dbReference>
<dbReference type="InterPro" id="IPR045865">
    <property type="entry name" value="ACT-like_dom_sf"/>
</dbReference>
<evidence type="ECO:0000256" key="6">
    <source>
        <dbReference type="ARBA" id="ARBA00022723"/>
    </source>
</evidence>
<dbReference type="PROSITE" id="PS51671">
    <property type="entry name" value="ACT"/>
    <property type="match status" value="1"/>
</dbReference>
<evidence type="ECO:0000256" key="3">
    <source>
        <dbReference type="ARBA" id="ARBA00009184"/>
    </source>
</evidence>
<dbReference type="GO" id="GO:0036424">
    <property type="term" value="F:L-phosphoserine phosphatase activity"/>
    <property type="evidence" value="ECO:0007669"/>
    <property type="project" value="InterPro"/>
</dbReference>
<keyword evidence="7 15" id="KW-0378">Hydrolase</keyword>
<dbReference type="NCBIfam" id="TIGR00338">
    <property type="entry name" value="serB"/>
    <property type="match status" value="1"/>
</dbReference>
<dbReference type="EC" id="3.1.3.3" evidence="4"/>
<comment type="catalytic activity">
    <reaction evidence="11">
        <text>O-phospho-L-serine + H2O = L-serine + phosphate</text>
        <dbReference type="Rhea" id="RHEA:21208"/>
        <dbReference type="ChEBI" id="CHEBI:15377"/>
        <dbReference type="ChEBI" id="CHEBI:33384"/>
        <dbReference type="ChEBI" id="CHEBI:43474"/>
        <dbReference type="ChEBI" id="CHEBI:57524"/>
        <dbReference type="EC" id="3.1.3.3"/>
    </reaction>
</comment>
<proteinExistence type="inferred from homology"/>
<dbReference type="PANTHER" id="PTHR43344">
    <property type="entry name" value="PHOSPHOSERINE PHOSPHATASE"/>
    <property type="match status" value="1"/>
</dbReference>
<feature type="active site" description="Nucleophile" evidence="13">
    <location>
        <position position="196"/>
    </location>
</feature>
<dbReference type="InterPro" id="IPR004469">
    <property type="entry name" value="PSP"/>
</dbReference>
<dbReference type="GO" id="GO:0000287">
    <property type="term" value="F:magnesium ion binding"/>
    <property type="evidence" value="ECO:0007669"/>
    <property type="project" value="TreeGrafter"/>
</dbReference>
<dbReference type="GO" id="GO:0005737">
    <property type="term" value="C:cytoplasm"/>
    <property type="evidence" value="ECO:0007669"/>
    <property type="project" value="TreeGrafter"/>
</dbReference>
<comment type="pathway">
    <text evidence="2">Amino-acid biosynthesis; L-serine biosynthesis; L-serine from 3-phospho-D-glycerate: step 3/3.</text>
</comment>
<evidence type="ECO:0000256" key="10">
    <source>
        <dbReference type="ARBA" id="ARBA00031693"/>
    </source>
</evidence>
<dbReference type="CDD" id="cd04870">
    <property type="entry name" value="ACT_PSP_1"/>
    <property type="match status" value="1"/>
</dbReference>
<sequence>MSEIILVNITGKDRTGLVARITGVLAEHGVNVLDIGQAVIHDYISLGLLIEIPEAQQSSPVLKDLLFIGHELGVEVRFRPTTLADYERWVDEQGKPRHIITLLGRKLSAAQISCVAAVCAAHQLNIDVITRLTGRISLVNPARTPKACVQIAASGWPVDEAAMRGQLLQISMEMGIDIAFHADDIYRRNRRLVVFDMDSTLIQAEVIDELAKEAGVGDEVAAITAAAMRGEIDFRESLTRRVALLAELPEETLARVAERLPLTEGAELVTSTLKRLGYKIGIISGGFDYFGKRLQERLGFDYMYANKLEIADGKLTGRLVGEIIDGPRKAELLRQIAAAEGLRLEQTIAVGDGANDLPMLSVAGLGVAFHAKPVVRRQADGAISDLGLDGLLYLIGIRDRDLEAKMSSL</sequence>
<evidence type="ECO:0000256" key="13">
    <source>
        <dbReference type="PIRSR" id="PIRSR604469-1"/>
    </source>
</evidence>
<dbReference type="AlphaFoldDB" id="A0A7C1FJ91"/>
<dbReference type="PANTHER" id="PTHR43344:SF2">
    <property type="entry name" value="PHOSPHOSERINE PHOSPHATASE"/>
    <property type="match status" value="1"/>
</dbReference>
<comment type="caution">
    <text evidence="15">The sequence shown here is derived from an EMBL/GenBank/DDBJ whole genome shotgun (WGS) entry which is preliminary data.</text>
</comment>
<dbReference type="Pfam" id="PF13740">
    <property type="entry name" value="ACT_6"/>
    <property type="match status" value="1"/>
</dbReference>
<evidence type="ECO:0000259" key="14">
    <source>
        <dbReference type="PROSITE" id="PS51671"/>
    </source>
</evidence>
<evidence type="ECO:0000256" key="1">
    <source>
        <dbReference type="ARBA" id="ARBA00001946"/>
    </source>
</evidence>
<dbReference type="Pfam" id="PF21086">
    <property type="entry name" value="ACT_PSP_2"/>
    <property type="match status" value="1"/>
</dbReference>
<dbReference type="CDD" id="cd07500">
    <property type="entry name" value="HAD_PSP"/>
    <property type="match status" value="1"/>
</dbReference>
<dbReference type="NCBIfam" id="TIGR01488">
    <property type="entry name" value="HAD-SF-IB"/>
    <property type="match status" value="1"/>
</dbReference>
<dbReference type="SUPFAM" id="SSF56784">
    <property type="entry name" value="HAD-like"/>
    <property type="match status" value="1"/>
</dbReference>
<evidence type="ECO:0000256" key="12">
    <source>
        <dbReference type="ARBA" id="ARBA00048523"/>
    </source>
</evidence>
<gene>
    <name evidence="15" type="primary">serB</name>
    <name evidence="15" type="ORF">ENQ20_17150</name>
</gene>
<feature type="domain" description="ACT" evidence="14">
    <location>
        <begin position="6"/>
        <end position="79"/>
    </location>
</feature>
<dbReference type="UniPathway" id="UPA00135">
    <property type="reaction ID" value="UER00198"/>
</dbReference>
<comment type="similarity">
    <text evidence="3">Belongs to the HAD-like hydrolase superfamily. SerB family.</text>
</comment>
<dbReference type="SFLD" id="SFLDG01136">
    <property type="entry name" value="C1.6:_Phosphoserine_Phosphatas"/>
    <property type="match status" value="1"/>
</dbReference>
<dbReference type="SFLD" id="SFLDG01137">
    <property type="entry name" value="C1.6.1:_Phosphoserine_Phosphat"/>
    <property type="match status" value="1"/>
</dbReference>
<evidence type="ECO:0000313" key="15">
    <source>
        <dbReference type="EMBL" id="HDX33196.1"/>
    </source>
</evidence>
<feature type="active site" description="Proton donor" evidence="13">
    <location>
        <position position="198"/>
    </location>
</feature>
<protein>
    <recommendedName>
        <fullName evidence="4">phosphoserine phosphatase</fullName>
        <ecNumber evidence="4">3.1.3.3</ecNumber>
    </recommendedName>
    <alternativeName>
        <fullName evidence="10">O-phosphoserine phosphohydrolase</fullName>
    </alternativeName>
</protein>
<keyword evidence="8" id="KW-0460">Magnesium</keyword>
<dbReference type="SUPFAM" id="SSF55021">
    <property type="entry name" value="ACT-like"/>
    <property type="match status" value="1"/>
</dbReference>
<evidence type="ECO:0000256" key="5">
    <source>
        <dbReference type="ARBA" id="ARBA00022605"/>
    </source>
</evidence>
<dbReference type="InterPro" id="IPR023214">
    <property type="entry name" value="HAD_sf"/>
</dbReference>
<evidence type="ECO:0000256" key="11">
    <source>
        <dbReference type="ARBA" id="ARBA00048138"/>
    </source>
</evidence>
<evidence type="ECO:0000256" key="9">
    <source>
        <dbReference type="ARBA" id="ARBA00023299"/>
    </source>
</evidence>
<reference evidence="15" key="1">
    <citation type="journal article" date="2020" name="mSystems">
        <title>Genome- and Community-Level Interaction Insights into Carbon Utilization and Element Cycling Functions of Hydrothermarchaeota in Hydrothermal Sediment.</title>
        <authorList>
            <person name="Zhou Z."/>
            <person name="Liu Y."/>
            <person name="Xu W."/>
            <person name="Pan J."/>
            <person name="Luo Z.H."/>
            <person name="Li M."/>
        </authorList>
    </citation>
    <scope>NUCLEOTIDE SEQUENCE [LARGE SCALE GENOMIC DNA]</scope>
    <source>
        <strain evidence="15">SpSt-289</strain>
    </source>
</reference>